<dbReference type="EMBL" id="CP021056">
    <property type="protein sequence ID" value="QXE24851.1"/>
    <property type="molecule type" value="Genomic_DNA"/>
</dbReference>
<dbReference type="PROSITE" id="PS51257">
    <property type="entry name" value="PROKAR_LIPOPROTEIN"/>
    <property type="match status" value="1"/>
</dbReference>
<keyword evidence="2" id="KW-0732">Signal</keyword>
<feature type="region of interest" description="Disordered" evidence="1">
    <location>
        <begin position="22"/>
        <end position="43"/>
    </location>
</feature>
<dbReference type="Proteomes" id="UP000683511">
    <property type="component" value="Chromosome"/>
</dbReference>
<organism evidence="3 4">
    <name type="scientific">Richelia sinica FACHB-800</name>
    <dbReference type="NCBI Taxonomy" id="1357546"/>
    <lineage>
        <taxon>Bacteria</taxon>
        <taxon>Bacillati</taxon>
        <taxon>Cyanobacteriota</taxon>
        <taxon>Cyanophyceae</taxon>
        <taxon>Nostocales</taxon>
        <taxon>Nostocaceae</taxon>
        <taxon>Richelia</taxon>
    </lineage>
</organism>
<accession>A0A975TBG1</accession>
<feature type="chain" id="PRO_5036994713" evidence="2">
    <location>
        <begin position="24"/>
        <end position="43"/>
    </location>
</feature>
<dbReference type="KEGG" id="rsin:B6N60_03561"/>
<dbReference type="AlphaFoldDB" id="A0A975TBG1"/>
<name>A0A975TBG1_9NOST</name>
<keyword evidence="4" id="KW-1185">Reference proteome</keyword>
<dbReference type="RefSeq" id="WP_190608331.1">
    <property type="nucleotide sequence ID" value="NZ_CP021056.1"/>
</dbReference>
<evidence type="ECO:0000256" key="1">
    <source>
        <dbReference type="SAM" id="MobiDB-lite"/>
    </source>
</evidence>
<proteinExistence type="predicted"/>
<gene>
    <name evidence="3" type="ORF">B6N60_03561</name>
</gene>
<protein>
    <submittedName>
        <fullName evidence="3">Uncharacterized protein</fullName>
    </submittedName>
</protein>
<feature type="signal peptide" evidence="2">
    <location>
        <begin position="1"/>
        <end position="23"/>
    </location>
</feature>
<sequence>MDRKLIFLASAFGLILLLGACQPATQPPTNTPPTVPPATPTTP</sequence>
<feature type="compositionally biased region" description="Pro residues" evidence="1">
    <location>
        <begin position="25"/>
        <end position="43"/>
    </location>
</feature>
<evidence type="ECO:0000313" key="4">
    <source>
        <dbReference type="Proteomes" id="UP000683511"/>
    </source>
</evidence>
<evidence type="ECO:0000313" key="3">
    <source>
        <dbReference type="EMBL" id="QXE24851.1"/>
    </source>
</evidence>
<reference evidence="3" key="1">
    <citation type="submission" date="2017-04" db="EMBL/GenBank/DDBJ databases">
        <title>Genome deletions in a multicellular cyanobacterial endosymbiont for morphological adaptation in marine diatoms.</title>
        <authorList>
            <person name="Wang Y."/>
            <person name="Gao H."/>
            <person name="Li R."/>
            <person name="Xu X."/>
        </authorList>
    </citation>
    <scope>NUCLEOTIDE SEQUENCE</scope>
    <source>
        <strain evidence="3">FACHB 800</strain>
    </source>
</reference>
<evidence type="ECO:0000256" key="2">
    <source>
        <dbReference type="SAM" id="SignalP"/>
    </source>
</evidence>